<evidence type="ECO:0000313" key="3">
    <source>
        <dbReference type="Proteomes" id="UP000194236"/>
    </source>
</evidence>
<name>A0A1Y3B5T7_EURMA</name>
<evidence type="ECO:0000313" key="2">
    <source>
        <dbReference type="EMBL" id="OTF74655.1"/>
    </source>
</evidence>
<dbReference type="OrthoDB" id="10410817at2759"/>
<dbReference type="EMBL" id="MUJZ01045989">
    <property type="protein sequence ID" value="OTF74655.1"/>
    <property type="molecule type" value="Genomic_DNA"/>
</dbReference>
<comment type="caution">
    <text evidence="2">The sequence shown here is derived from an EMBL/GenBank/DDBJ whole genome shotgun (WGS) entry which is preliminary data.</text>
</comment>
<evidence type="ECO:0000256" key="1">
    <source>
        <dbReference type="SAM" id="MobiDB-lite"/>
    </source>
</evidence>
<protein>
    <submittedName>
        <fullName evidence="2">Uncharacterized protein</fullName>
    </submittedName>
</protein>
<organism evidence="2 3">
    <name type="scientific">Euroglyphus maynei</name>
    <name type="common">Mayne's house dust mite</name>
    <dbReference type="NCBI Taxonomy" id="6958"/>
    <lineage>
        <taxon>Eukaryota</taxon>
        <taxon>Metazoa</taxon>
        <taxon>Ecdysozoa</taxon>
        <taxon>Arthropoda</taxon>
        <taxon>Chelicerata</taxon>
        <taxon>Arachnida</taxon>
        <taxon>Acari</taxon>
        <taxon>Acariformes</taxon>
        <taxon>Sarcoptiformes</taxon>
        <taxon>Astigmata</taxon>
        <taxon>Psoroptidia</taxon>
        <taxon>Analgoidea</taxon>
        <taxon>Pyroglyphidae</taxon>
        <taxon>Pyroglyphinae</taxon>
        <taxon>Euroglyphus</taxon>
    </lineage>
</organism>
<proteinExistence type="predicted"/>
<feature type="compositionally biased region" description="Basic and acidic residues" evidence="1">
    <location>
        <begin position="1"/>
        <end position="14"/>
    </location>
</feature>
<feature type="region of interest" description="Disordered" evidence="1">
    <location>
        <begin position="1"/>
        <end position="31"/>
    </location>
</feature>
<sequence>MSDSENQKKSDVNEKTTTTNKPKLNGPATGGFFEIKLPENWGTIRMWAEQQQVFDKNGYEHYVLRFNDQNQMQSSNEQQQPPKPLEGNQIVREQFDHNNDIKETNAVTVCSGNIEQTLEQLQRKPQPKETVKIQWNEYSYDPLPDKMKTEQQQQSVTDQQQSNRHFEETLRRRG</sequence>
<dbReference type="AlphaFoldDB" id="A0A1Y3B5T7"/>
<feature type="compositionally biased region" description="Basic and acidic residues" evidence="1">
    <location>
        <begin position="164"/>
        <end position="174"/>
    </location>
</feature>
<dbReference type="Proteomes" id="UP000194236">
    <property type="component" value="Unassembled WGS sequence"/>
</dbReference>
<gene>
    <name evidence="2" type="ORF">BLA29_008835</name>
</gene>
<feature type="region of interest" description="Disordered" evidence="1">
    <location>
        <begin position="120"/>
        <end position="174"/>
    </location>
</feature>
<reference evidence="2 3" key="1">
    <citation type="submission" date="2017-03" db="EMBL/GenBank/DDBJ databases">
        <title>Genome Survey of Euroglyphus maynei.</title>
        <authorList>
            <person name="Arlian L.G."/>
            <person name="Morgan M.S."/>
            <person name="Rider S.D."/>
        </authorList>
    </citation>
    <scope>NUCLEOTIDE SEQUENCE [LARGE SCALE GENOMIC DNA]</scope>
    <source>
        <strain evidence="2">Arlian Lab</strain>
        <tissue evidence="2">Whole body</tissue>
    </source>
</reference>
<feature type="compositionally biased region" description="Low complexity" evidence="1">
    <location>
        <begin position="151"/>
        <end position="161"/>
    </location>
</feature>
<accession>A0A1Y3B5T7</accession>
<keyword evidence="3" id="KW-1185">Reference proteome</keyword>